<organism evidence="1 2">
    <name type="scientific">Penicillium rubens (strain ATCC 28089 / DSM 1075 / NRRL 1951 / Wisconsin 54-1255)</name>
    <name type="common">Penicillium chrysogenum</name>
    <dbReference type="NCBI Taxonomy" id="500485"/>
    <lineage>
        <taxon>Eukaryota</taxon>
        <taxon>Fungi</taxon>
        <taxon>Dikarya</taxon>
        <taxon>Ascomycota</taxon>
        <taxon>Pezizomycotina</taxon>
        <taxon>Eurotiomycetes</taxon>
        <taxon>Eurotiomycetidae</taxon>
        <taxon>Eurotiales</taxon>
        <taxon>Aspergillaceae</taxon>
        <taxon>Penicillium</taxon>
        <taxon>Penicillium chrysogenum species complex</taxon>
    </lineage>
</organism>
<gene>
    <name evidence="1" type="ORF">Pc18g04940</name>
    <name evidence="1" type="ORF">PCH_Pc18g04940</name>
</gene>
<dbReference type="STRING" id="500485.B6HBW6"/>
<reference evidence="1 2" key="1">
    <citation type="journal article" date="2008" name="Nat. Biotechnol.">
        <title>Genome sequencing and analysis of the filamentous fungus Penicillium chrysogenum.</title>
        <authorList>
            <person name="van den Berg M.A."/>
            <person name="Albang R."/>
            <person name="Albermann K."/>
            <person name="Badger J.H."/>
            <person name="Daran J.-M."/>
            <person name="Driessen A.J.M."/>
            <person name="Garcia-Estrada C."/>
            <person name="Fedorova N.D."/>
            <person name="Harris D.M."/>
            <person name="Heijne W.H.M."/>
            <person name="Joardar V.S."/>
            <person name="Kiel J.A.K.W."/>
            <person name="Kovalchuk A."/>
            <person name="Martin J.F."/>
            <person name="Nierman W.C."/>
            <person name="Nijland J.G."/>
            <person name="Pronk J.T."/>
            <person name="Roubos J.A."/>
            <person name="van der Klei I.J."/>
            <person name="van Peij N.N.M.E."/>
            <person name="Veenhuis M."/>
            <person name="von Doehren H."/>
            <person name="Wagner C."/>
            <person name="Wortman J.R."/>
            <person name="Bovenberg R.A.L."/>
        </authorList>
    </citation>
    <scope>NUCLEOTIDE SEQUENCE [LARGE SCALE GENOMIC DNA]</scope>
    <source>
        <strain evidence="2">ATCC 28089 / DSM 1075 / NRRL 1951 / Wisconsin 54-1255</strain>
    </source>
</reference>
<dbReference type="VEuPathDB" id="FungiDB:PCH_Pc18g04940"/>
<dbReference type="Gene3D" id="1.10.630.10">
    <property type="entry name" value="Cytochrome P450"/>
    <property type="match status" value="1"/>
</dbReference>
<dbReference type="SUPFAM" id="SSF48264">
    <property type="entry name" value="Cytochrome P450"/>
    <property type="match status" value="1"/>
</dbReference>
<dbReference type="OrthoDB" id="1470350at2759"/>
<dbReference type="InterPro" id="IPR036396">
    <property type="entry name" value="Cyt_P450_sf"/>
</dbReference>
<dbReference type="GO" id="GO:0004497">
    <property type="term" value="F:monooxygenase activity"/>
    <property type="evidence" value="ECO:0007669"/>
    <property type="project" value="InterPro"/>
</dbReference>
<dbReference type="GO" id="GO:0016705">
    <property type="term" value="F:oxidoreductase activity, acting on paired donors, with incorporation or reduction of molecular oxygen"/>
    <property type="evidence" value="ECO:0007669"/>
    <property type="project" value="InterPro"/>
</dbReference>
<accession>B6HBW6</accession>
<dbReference type="GO" id="GO:0020037">
    <property type="term" value="F:heme binding"/>
    <property type="evidence" value="ECO:0007669"/>
    <property type="project" value="InterPro"/>
</dbReference>
<protein>
    <submittedName>
        <fullName evidence="1">Pc18g04940 protein</fullName>
    </submittedName>
</protein>
<dbReference type="GO" id="GO:0005506">
    <property type="term" value="F:iron ion binding"/>
    <property type="evidence" value="ECO:0007669"/>
    <property type="project" value="InterPro"/>
</dbReference>
<proteinExistence type="predicted"/>
<evidence type="ECO:0000313" key="2">
    <source>
        <dbReference type="Proteomes" id="UP000000724"/>
    </source>
</evidence>
<evidence type="ECO:0000313" key="1">
    <source>
        <dbReference type="EMBL" id="CAP94718.1"/>
    </source>
</evidence>
<name>B6HBW6_PENRW</name>
<sequence length="129" mass="14988">ENSSDYGLGFNYGRLIGRDMASFAKWTAECLPSHHSFYPLSFHDVHLRRLRGKSFETTCRTQTSPDNWQYVHQMLNQRPIEIMQKWHQEYGTMLTIRYGRQLAISVSNLDIAHGLLSKRGAIFSLQLVL</sequence>
<dbReference type="AlphaFoldDB" id="B6HBW6"/>
<dbReference type="Proteomes" id="UP000000724">
    <property type="component" value="Contig Pc00c18"/>
</dbReference>
<keyword evidence="2" id="KW-1185">Reference proteome</keyword>
<dbReference type="HOGENOM" id="CLU_1953984_0_0_1"/>
<dbReference type="EMBL" id="AM920433">
    <property type="protein sequence ID" value="CAP94718.1"/>
    <property type="molecule type" value="Genomic_DNA"/>
</dbReference>
<dbReference type="BioCyc" id="PCHR:PC18G04940-MONOMER"/>